<feature type="region of interest" description="Disordered" evidence="1">
    <location>
        <begin position="29"/>
        <end position="67"/>
    </location>
</feature>
<keyword evidence="2" id="KW-1133">Transmembrane helix</keyword>
<dbReference type="EMBL" id="CP099837">
    <property type="protein sequence ID" value="USY20763.1"/>
    <property type="molecule type" value="Genomic_DNA"/>
</dbReference>
<keyword evidence="2" id="KW-0472">Membrane</keyword>
<proteinExistence type="predicted"/>
<evidence type="ECO:0000256" key="2">
    <source>
        <dbReference type="SAM" id="Phobius"/>
    </source>
</evidence>
<gene>
    <name evidence="3" type="ORF">NE857_03665</name>
</gene>
<protein>
    <submittedName>
        <fullName evidence="3">Uncharacterized protein</fullName>
    </submittedName>
</protein>
<name>A0ABY5DB98_9ACTN</name>
<feature type="compositionally biased region" description="Acidic residues" evidence="1">
    <location>
        <begin position="47"/>
        <end position="58"/>
    </location>
</feature>
<organism evidence="3 4">
    <name type="scientific">Nocardiopsis exhalans</name>
    <dbReference type="NCBI Taxonomy" id="163604"/>
    <lineage>
        <taxon>Bacteria</taxon>
        <taxon>Bacillati</taxon>
        <taxon>Actinomycetota</taxon>
        <taxon>Actinomycetes</taxon>
        <taxon>Streptosporangiales</taxon>
        <taxon>Nocardiopsidaceae</taxon>
        <taxon>Nocardiopsis</taxon>
    </lineage>
</organism>
<evidence type="ECO:0000313" key="3">
    <source>
        <dbReference type="EMBL" id="USY20763.1"/>
    </source>
</evidence>
<sequence>MGVTTKLALYAVGLVVVFVAAFGVGNLVGPVLPERPEGHTESVEPPGPDEQDHDDADDHDGADGDQH</sequence>
<keyword evidence="2" id="KW-0812">Transmembrane</keyword>
<accession>A0ABY5DB98</accession>
<reference evidence="3" key="1">
    <citation type="submission" date="2022-06" db="EMBL/GenBank/DDBJ databases">
        <authorList>
            <person name="Ping M."/>
        </authorList>
    </citation>
    <scope>NUCLEOTIDE SEQUENCE</scope>
    <source>
        <strain evidence="3">JCM11759T</strain>
    </source>
</reference>
<evidence type="ECO:0000313" key="4">
    <source>
        <dbReference type="Proteomes" id="UP001055940"/>
    </source>
</evidence>
<evidence type="ECO:0000256" key="1">
    <source>
        <dbReference type="SAM" id="MobiDB-lite"/>
    </source>
</evidence>
<dbReference type="RefSeq" id="WP_254419793.1">
    <property type="nucleotide sequence ID" value="NZ_BAAAJB010000049.1"/>
</dbReference>
<keyword evidence="4" id="KW-1185">Reference proteome</keyword>
<dbReference type="Proteomes" id="UP001055940">
    <property type="component" value="Chromosome"/>
</dbReference>
<feature type="transmembrane region" description="Helical" evidence="2">
    <location>
        <begin position="7"/>
        <end position="28"/>
    </location>
</feature>